<feature type="compositionally biased region" description="Polar residues" evidence="1">
    <location>
        <begin position="61"/>
        <end position="77"/>
    </location>
</feature>
<accession>A0A8D5ZNH9</accession>
<feature type="compositionally biased region" description="Gly residues" evidence="1">
    <location>
        <begin position="32"/>
        <end position="46"/>
    </location>
</feature>
<protein>
    <submittedName>
        <fullName evidence="2">Uncharacterized protein</fullName>
    </submittedName>
</protein>
<keyword evidence="3" id="KW-1185">Reference proteome</keyword>
<dbReference type="Proteomes" id="UP000677436">
    <property type="component" value="Chromosome"/>
</dbReference>
<sequence length="105" mass="11008">MWDTGHFYGEVDGEYVSLAGWTHFEVKADNNGKGGNDNGGNNGGNNNGNNNGSNNGNSGGTTQASSQPSGESASETTMAAIPVKMVNCRKRLPPTRPVPWPVLRS</sequence>
<dbReference type="AlphaFoldDB" id="A0A8D5ZNH9"/>
<evidence type="ECO:0000313" key="3">
    <source>
        <dbReference type="Proteomes" id="UP000677436"/>
    </source>
</evidence>
<proteinExistence type="predicted"/>
<organism evidence="2 3">
    <name type="scientific">Polycladomyces abyssicola</name>
    <dbReference type="NCBI Taxonomy" id="1125966"/>
    <lineage>
        <taxon>Bacteria</taxon>
        <taxon>Bacillati</taxon>
        <taxon>Bacillota</taxon>
        <taxon>Bacilli</taxon>
        <taxon>Bacillales</taxon>
        <taxon>Thermoactinomycetaceae</taxon>
        <taxon>Polycladomyces</taxon>
    </lineage>
</organism>
<feature type="compositionally biased region" description="Low complexity" evidence="1">
    <location>
        <begin position="47"/>
        <end position="56"/>
    </location>
</feature>
<evidence type="ECO:0000313" key="2">
    <source>
        <dbReference type="EMBL" id="BCU81962.1"/>
    </source>
</evidence>
<dbReference type="KEGG" id="pabs:JIR001_17450"/>
<reference evidence="2" key="2">
    <citation type="journal article" date="2021" name="Microbiol. Resour. Announc.">
        <title>Complete Genome Sequence of Polycladomyces abyssicola JIR-001T, Isolated from Hemipelagic Sediment in Deep Seawater.</title>
        <authorList>
            <person name="Tsubouchi T."/>
            <person name="Kaneko Y."/>
        </authorList>
    </citation>
    <scope>NUCLEOTIDE SEQUENCE</scope>
    <source>
        <strain evidence="2">JIR-001</strain>
    </source>
</reference>
<reference evidence="2" key="1">
    <citation type="journal article" date="2013" name="Int. J. Syst. Evol. Microbiol.">
        <title>Polycladomyces abyssicola gen. nov., sp. nov., a thermophilic filamentous bacterium isolated from hemipelagic sediment.</title>
        <authorList>
            <person name="Tsubouchi T."/>
            <person name="Shimane Y."/>
            <person name="Mori K."/>
            <person name="Usui K."/>
            <person name="Hiraki T."/>
            <person name="Tame A."/>
            <person name="Uematsu K."/>
            <person name="Maruyama T."/>
            <person name="Hatada Y."/>
        </authorList>
    </citation>
    <scope>NUCLEOTIDE SEQUENCE</scope>
    <source>
        <strain evidence="2">JIR-001</strain>
    </source>
</reference>
<evidence type="ECO:0000256" key="1">
    <source>
        <dbReference type="SAM" id="MobiDB-lite"/>
    </source>
</evidence>
<feature type="region of interest" description="Disordered" evidence="1">
    <location>
        <begin position="27"/>
        <end position="105"/>
    </location>
</feature>
<dbReference type="EMBL" id="AP024601">
    <property type="protein sequence ID" value="BCU81962.1"/>
    <property type="molecule type" value="Genomic_DNA"/>
</dbReference>
<feature type="compositionally biased region" description="Pro residues" evidence="1">
    <location>
        <begin position="94"/>
        <end position="105"/>
    </location>
</feature>
<gene>
    <name evidence="2" type="ORF">JIR001_17450</name>
</gene>
<name>A0A8D5ZNH9_9BACL</name>